<dbReference type="PANTHER" id="PTHR40621">
    <property type="entry name" value="TRANSCRIPTION FACTOR KAPC-RELATED"/>
    <property type="match status" value="1"/>
</dbReference>
<feature type="compositionally biased region" description="Pro residues" evidence="3">
    <location>
        <begin position="72"/>
        <end position="81"/>
    </location>
</feature>
<dbReference type="GO" id="GO:0000976">
    <property type="term" value="F:transcription cis-regulatory region binding"/>
    <property type="evidence" value="ECO:0007669"/>
    <property type="project" value="InterPro"/>
</dbReference>
<dbReference type="EMBL" id="KL648566">
    <property type="protein sequence ID" value="KEY68686.1"/>
    <property type="molecule type" value="Genomic_DNA"/>
</dbReference>
<dbReference type="InterPro" id="IPR013910">
    <property type="entry name" value="TF_PAP1"/>
</dbReference>
<evidence type="ECO:0000256" key="3">
    <source>
        <dbReference type="SAM" id="MobiDB-lite"/>
    </source>
</evidence>
<dbReference type="Gene3D" id="1.20.5.170">
    <property type="match status" value="1"/>
</dbReference>
<keyword evidence="2" id="KW-0539">Nucleus</keyword>
<dbReference type="SUPFAM" id="SSF57959">
    <property type="entry name" value="Leucine zipper domain"/>
    <property type="match status" value="1"/>
</dbReference>
<feature type="region of interest" description="Disordered" evidence="3">
    <location>
        <begin position="104"/>
        <end position="162"/>
    </location>
</feature>
<organism evidence="5 6">
    <name type="scientific">Stachybotrys chartarum (strain CBS 109288 / IBT 7711)</name>
    <name type="common">Toxic black mold</name>
    <name type="synonym">Stilbospora chartarum</name>
    <dbReference type="NCBI Taxonomy" id="1280523"/>
    <lineage>
        <taxon>Eukaryota</taxon>
        <taxon>Fungi</taxon>
        <taxon>Dikarya</taxon>
        <taxon>Ascomycota</taxon>
        <taxon>Pezizomycotina</taxon>
        <taxon>Sordariomycetes</taxon>
        <taxon>Hypocreomycetidae</taxon>
        <taxon>Hypocreales</taxon>
        <taxon>Stachybotryaceae</taxon>
        <taxon>Stachybotrys</taxon>
    </lineage>
</organism>
<feature type="region of interest" description="Disordered" evidence="3">
    <location>
        <begin position="1"/>
        <end position="90"/>
    </location>
</feature>
<dbReference type="GO" id="GO:0090575">
    <property type="term" value="C:RNA polymerase II transcription regulator complex"/>
    <property type="evidence" value="ECO:0007669"/>
    <property type="project" value="TreeGrafter"/>
</dbReference>
<dbReference type="Gene3D" id="1.10.238.100">
    <property type="entry name" value="YAP1 redox domain. Chain B"/>
    <property type="match status" value="1"/>
</dbReference>
<comment type="subcellular location">
    <subcellularLocation>
        <location evidence="1">Nucleus</location>
    </subcellularLocation>
</comment>
<keyword evidence="6" id="KW-1185">Reference proteome</keyword>
<dbReference type="PROSITE" id="PS50217">
    <property type="entry name" value="BZIP"/>
    <property type="match status" value="1"/>
</dbReference>
<dbReference type="HOGENOM" id="CLU_044874_0_1_1"/>
<accession>A0A084ATQ7</accession>
<protein>
    <recommendedName>
        <fullName evidence="4">BZIP domain-containing protein</fullName>
    </recommendedName>
</protein>
<name>A0A084ATQ7_STACB</name>
<feature type="compositionally biased region" description="Basic and acidic residues" evidence="3">
    <location>
        <begin position="153"/>
        <end position="162"/>
    </location>
</feature>
<dbReference type="InterPro" id="IPR046347">
    <property type="entry name" value="bZIP_sf"/>
</dbReference>
<dbReference type="SMART" id="SM00338">
    <property type="entry name" value="BRLZ"/>
    <property type="match status" value="1"/>
</dbReference>
<feature type="domain" description="BZIP" evidence="4">
    <location>
        <begin position="137"/>
        <end position="200"/>
    </location>
</feature>
<gene>
    <name evidence="5" type="ORF">S7711_00560</name>
</gene>
<dbReference type="InterPro" id="IPR050936">
    <property type="entry name" value="AP-1-like"/>
</dbReference>
<dbReference type="GO" id="GO:0001228">
    <property type="term" value="F:DNA-binding transcription activator activity, RNA polymerase II-specific"/>
    <property type="evidence" value="ECO:0007669"/>
    <property type="project" value="TreeGrafter"/>
</dbReference>
<evidence type="ECO:0000313" key="5">
    <source>
        <dbReference type="EMBL" id="KEY68686.1"/>
    </source>
</evidence>
<dbReference type="CDD" id="cd14688">
    <property type="entry name" value="bZIP_YAP"/>
    <property type="match status" value="1"/>
</dbReference>
<evidence type="ECO:0000256" key="1">
    <source>
        <dbReference type="ARBA" id="ARBA00004123"/>
    </source>
</evidence>
<dbReference type="InterPro" id="IPR004827">
    <property type="entry name" value="bZIP"/>
</dbReference>
<dbReference type="AlphaFoldDB" id="A0A084ATQ7"/>
<dbReference type="Pfam" id="PF08601">
    <property type="entry name" value="PAP1"/>
    <property type="match status" value="1"/>
</dbReference>
<dbReference type="PANTHER" id="PTHR40621:SF8">
    <property type="entry name" value="AP-1-LIKE TRANSCRIPTION FACTOR YAP3"/>
    <property type="match status" value="1"/>
</dbReference>
<dbReference type="OrthoDB" id="4940293at2759"/>
<evidence type="ECO:0000256" key="2">
    <source>
        <dbReference type="ARBA" id="ARBA00023242"/>
    </source>
</evidence>
<sequence>MNFSYSGPQPYAQQFVPIPPPLTPSHSHSTASDDYNRTSPENFDGLPQADGFSGFDFPSADFNPHQQDGPRFPGPPTPPSNYAPNPYQHQQHNLLGHANGLDASLKPIHTDFPPHDSSHEDLLAHGRNGSEEDDNLSPAQSRRKAQNRAAQRAFRERKEKHVKDLENKLASLEAAQQHASQENSRLIQALAKAKTENEILRATSTTVGGNTNQQSPEPTTTGPMTYNPTDFYSNVLQNHAQKQPSHRIVTTDDGQRLLAVGAAWDFIISHDLFKRGLVDVGDVSDRLRPCARCDGQGPVFAEQDIIHAMQQSAANGNDDLL</sequence>
<evidence type="ECO:0000259" key="4">
    <source>
        <dbReference type="PROSITE" id="PS50217"/>
    </source>
</evidence>
<feature type="compositionally biased region" description="Basic and acidic residues" evidence="3">
    <location>
        <begin position="108"/>
        <end position="130"/>
    </location>
</feature>
<reference evidence="5 6" key="1">
    <citation type="journal article" date="2014" name="BMC Genomics">
        <title>Comparative genome sequencing reveals chemotype-specific gene clusters in the toxigenic black mold Stachybotrys.</title>
        <authorList>
            <person name="Semeiks J."/>
            <person name="Borek D."/>
            <person name="Otwinowski Z."/>
            <person name="Grishin N.V."/>
        </authorList>
    </citation>
    <scope>NUCLEOTIDE SEQUENCE [LARGE SCALE GENOMIC DNA]</scope>
    <source>
        <strain evidence="6">CBS 109288 / IBT 7711</strain>
    </source>
</reference>
<dbReference type="PROSITE" id="PS00036">
    <property type="entry name" value="BZIP_BASIC"/>
    <property type="match status" value="1"/>
</dbReference>
<proteinExistence type="predicted"/>
<evidence type="ECO:0000313" key="6">
    <source>
        <dbReference type="Proteomes" id="UP000028045"/>
    </source>
</evidence>
<dbReference type="Pfam" id="PF00170">
    <property type="entry name" value="bZIP_1"/>
    <property type="match status" value="1"/>
</dbReference>
<dbReference type="Proteomes" id="UP000028045">
    <property type="component" value="Unassembled WGS sequence"/>
</dbReference>